<dbReference type="InterPro" id="IPR021202">
    <property type="entry name" value="Rv3654c-like"/>
</dbReference>
<keyword evidence="2" id="KW-1185">Reference proteome</keyword>
<sequence>MLGALLLVAVLLSVLGGLVVAQRRAQSAADLAALAGAVSVQRGQDACAAVAALVRRNDAELRSCTVAGREVQVVVALTVEAPAGRRLRVDADARAGPVDAVPALTAVP</sequence>
<protein>
    <recommendedName>
        <fullName evidence="3">Flp pilus-assembly TadE/G-like family protein</fullName>
    </recommendedName>
</protein>
<dbReference type="EMBL" id="CP060713">
    <property type="protein sequence ID" value="QNN54672.1"/>
    <property type="molecule type" value="Genomic_DNA"/>
</dbReference>
<proteinExistence type="predicted"/>
<evidence type="ECO:0000313" key="2">
    <source>
        <dbReference type="Proteomes" id="UP000515947"/>
    </source>
</evidence>
<dbReference type="RefSeq" id="WP_187580512.1">
    <property type="nucleotide sequence ID" value="NZ_CP060713.1"/>
</dbReference>
<organism evidence="1 2">
    <name type="scientific">Nocardioides mesophilus</name>
    <dbReference type="NCBI Taxonomy" id="433659"/>
    <lineage>
        <taxon>Bacteria</taxon>
        <taxon>Bacillati</taxon>
        <taxon>Actinomycetota</taxon>
        <taxon>Actinomycetes</taxon>
        <taxon>Propionibacteriales</taxon>
        <taxon>Nocardioidaceae</taxon>
        <taxon>Nocardioides</taxon>
    </lineage>
</organism>
<dbReference type="KEGG" id="nmes:H9L09_10430"/>
<evidence type="ECO:0000313" key="1">
    <source>
        <dbReference type="EMBL" id="QNN54672.1"/>
    </source>
</evidence>
<dbReference type="Proteomes" id="UP000515947">
    <property type="component" value="Chromosome"/>
</dbReference>
<accession>A0A7G9RGE7</accession>
<evidence type="ECO:0008006" key="3">
    <source>
        <dbReference type="Google" id="ProtNLM"/>
    </source>
</evidence>
<dbReference type="AlphaFoldDB" id="A0A7G9RGE7"/>
<dbReference type="NCBIfam" id="TIGR03816">
    <property type="entry name" value="tadE_like_DECH"/>
    <property type="match status" value="1"/>
</dbReference>
<name>A0A7G9RGE7_9ACTN</name>
<reference evidence="1 2" key="1">
    <citation type="submission" date="2020-08" db="EMBL/GenBank/DDBJ databases">
        <title>Genome sequence of Nocardioides mesophilus KACC 16243T.</title>
        <authorList>
            <person name="Hyun D.-W."/>
            <person name="Bae J.-W."/>
        </authorList>
    </citation>
    <scope>NUCLEOTIDE SEQUENCE [LARGE SCALE GENOMIC DNA]</scope>
    <source>
        <strain evidence="1 2">KACC 16243</strain>
    </source>
</reference>
<gene>
    <name evidence="1" type="ORF">H9L09_10430</name>
</gene>